<keyword evidence="7 12" id="KW-0375">Hydrogen ion transport</keyword>
<evidence type="ECO:0000256" key="13">
    <source>
        <dbReference type="SAM" id="Phobius"/>
    </source>
</evidence>
<evidence type="ECO:0000256" key="10">
    <source>
        <dbReference type="ARBA" id="ARBA00023128"/>
    </source>
</evidence>
<dbReference type="EMBL" id="JX412751">
    <property type="protein sequence ID" value="ALO76396.1"/>
    <property type="molecule type" value="Genomic_DNA"/>
</dbReference>
<dbReference type="Pfam" id="PF00895">
    <property type="entry name" value="ATP-synt_8"/>
    <property type="match status" value="1"/>
</dbReference>
<reference evidence="14" key="1">
    <citation type="submission" date="2012-06" db="EMBL/GenBank/DDBJ databases">
        <title>Mitogenomics of the Coleoptera under dense taxon sampling.</title>
        <authorList>
            <person name="Timmermans M.J.T.N."/>
            <person name="Lim J."/>
            <person name="Dodsworth S."/>
            <person name="Haran J."/>
            <person name="Ahrens D."/>
            <person name="Bocak L."/>
            <person name="London A."/>
            <person name="Culverwell L."/>
            <person name="Vogler A.P."/>
        </authorList>
    </citation>
    <scope>NUCLEOTIDE SEQUENCE</scope>
</reference>
<sequence length="52" mass="6342">MPQMAPMNWLTLFIFMISIFLVFNSLNYFSFMYINNKNINKISSTLNINWKW</sequence>
<keyword evidence="4 12" id="KW-0813">Transport</keyword>
<dbReference type="AlphaFoldDB" id="A0A0S2MNW8"/>
<organism evidence="14">
    <name type="scientific">Oxypoda opaca</name>
    <dbReference type="NCBI Taxonomy" id="878185"/>
    <lineage>
        <taxon>Eukaryota</taxon>
        <taxon>Metazoa</taxon>
        <taxon>Ecdysozoa</taxon>
        <taxon>Arthropoda</taxon>
        <taxon>Hexapoda</taxon>
        <taxon>Insecta</taxon>
        <taxon>Pterygota</taxon>
        <taxon>Neoptera</taxon>
        <taxon>Endopterygota</taxon>
        <taxon>Coleoptera</taxon>
        <taxon>Polyphaga</taxon>
        <taxon>Staphyliniformia</taxon>
        <taxon>Staphylinidae</taxon>
        <taxon>Tachyporinae group</taxon>
        <taxon>Aleocharinae</taxon>
        <taxon>Oxypodini</taxon>
        <taxon>Oxypoda</taxon>
    </lineage>
</organism>
<accession>A0A0S2MNW8</accession>
<evidence type="ECO:0000256" key="5">
    <source>
        <dbReference type="ARBA" id="ARBA00022547"/>
    </source>
</evidence>
<keyword evidence="11 13" id="KW-0472">Membrane</keyword>
<keyword evidence="8 13" id="KW-1133">Transmembrane helix</keyword>
<evidence type="ECO:0000256" key="4">
    <source>
        <dbReference type="ARBA" id="ARBA00022448"/>
    </source>
</evidence>
<evidence type="ECO:0000256" key="11">
    <source>
        <dbReference type="ARBA" id="ARBA00023136"/>
    </source>
</evidence>
<evidence type="ECO:0000256" key="1">
    <source>
        <dbReference type="ARBA" id="ARBA00004304"/>
    </source>
</evidence>
<feature type="transmembrane region" description="Helical" evidence="13">
    <location>
        <begin position="12"/>
        <end position="34"/>
    </location>
</feature>
<evidence type="ECO:0000313" key="14">
    <source>
        <dbReference type="EMBL" id="ALO76396.1"/>
    </source>
</evidence>
<keyword evidence="9 12" id="KW-0406">Ion transport</keyword>
<keyword evidence="6 12" id="KW-0812">Transmembrane</keyword>
<comment type="similarity">
    <text evidence="2 12">Belongs to the ATPase protein 8 family.</text>
</comment>
<gene>
    <name evidence="14" type="primary">atp8</name>
</gene>
<evidence type="ECO:0000256" key="12">
    <source>
        <dbReference type="RuleBase" id="RU003661"/>
    </source>
</evidence>
<dbReference type="GO" id="GO:0015986">
    <property type="term" value="P:proton motive force-driven ATP synthesis"/>
    <property type="evidence" value="ECO:0007669"/>
    <property type="project" value="InterPro"/>
</dbReference>
<dbReference type="GO" id="GO:0031966">
    <property type="term" value="C:mitochondrial membrane"/>
    <property type="evidence" value="ECO:0007669"/>
    <property type="project" value="UniProtKB-SubCell"/>
</dbReference>
<keyword evidence="10 12" id="KW-0496">Mitochondrion</keyword>
<evidence type="ECO:0000256" key="6">
    <source>
        <dbReference type="ARBA" id="ARBA00022692"/>
    </source>
</evidence>
<evidence type="ECO:0000256" key="8">
    <source>
        <dbReference type="ARBA" id="ARBA00022989"/>
    </source>
</evidence>
<evidence type="ECO:0000256" key="2">
    <source>
        <dbReference type="ARBA" id="ARBA00008892"/>
    </source>
</evidence>
<protein>
    <recommendedName>
        <fullName evidence="12">ATP synthase complex subunit 8</fullName>
    </recommendedName>
</protein>
<name>A0A0S2MNW8_9COLE</name>
<geneLocation type="mitochondrion" evidence="14"/>
<proteinExistence type="inferred from homology"/>
<evidence type="ECO:0000256" key="7">
    <source>
        <dbReference type="ARBA" id="ARBA00022781"/>
    </source>
</evidence>
<evidence type="ECO:0000256" key="3">
    <source>
        <dbReference type="ARBA" id="ARBA00011291"/>
    </source>
</evidence>
<dbReference type="GO" id="GO:0045259">
    <property type="term" value="C:proton-transporting ATP synthase complex"/>
    <property type="evidence" value="ECO:0007669"/>
    <property type="project" value="UniProtKB-KW"/>
</dbReference>
<dbReference type="InterPro" id="IPR001421">
    <property type="entry name" value="ATP8_metazoa"/>
</dbReference>
<comment type="subcellular location">
    <subcellularLocation>
        <location evidence="1 12">Mitochondrion membrane</location>
        <topology evidence="1 12">Single-pass membrane protein</topology>
    </subcellularLocation>
</comment>
<comment type="subunit">
    <text evidence="3">F-type ATPases have 2 components, CF(1) - the catalytic core - and CF(0) - the membrane proton channel.</text>
</comment>
<dbReference type="GO" id="GO:0015078">
    <property type="term" value="F:proton transmembrane transporter activity"/>
    <property type="evidence" value="ECO:0007669"/>
    <property type="project" value="InterPro"/>
</dbReference>
<evidence type="ECO:0000256" key="9">
    <source>
        <dbReference type="ARBA" id="ARBA00023065"/>
    </source>
</evidence>
<keyword evidence="5 12" id="KW-0138">CF(0)</keyword>